<keyword evidence="3" id="KW-0479">Metal-binding</keyword>
<evidence type="ECO:0000313" key="9">
    <source>
        <dbReference type="EMBL" id="GAA5062772.1"/>
    </source>
</evidence>
<dbReference type="InterPro" id="IPR015797">
    <property type="entry name" value="NUDIX_hydrolase-like_dom_sf"/>
</dbReference>
<comment type="cofactor">
    <cofactor evidence="1">
        <name>Mn(2+)</name>
        <dbReference type="ChEBI" id="CHEBI:29035"/>
    </cofactor>
</comment>
<dbReference type="Gene3D" id="3.90.79.10">
    <property type="entry name" value="Nucleoside Triphosphate Pyrophosphohydrolase"/>
    <property type="match status" value="1"/>
</dbReference>
<dbReference type="InterPro" id="IPR039121">
    <property type="entry name" value="NUDT19"/>
</dbReference>
<dbReference type="PANTHER" id="PTHR12318">
    <property type="entry name" value="TESTOSTERONE-REGULATED PROTEIN RP2"/>
    <property type="match status" value="1"/>
</dbReference>
<keyword evidence="5" id="KW-0460">Magnesium</keyword>
<keyword evidence="10" id="KW-1185">Reference proteome</keyword>
<dbReference type="PANTHER" id="PTHR12318:SF0">
    <property type="entry name" value="ACYL-COENZYME A DIPHOSPHATASE NUDT19"/>
    <property type="match status" value="1"/>
</dbReference>
<dbReference type="RefSeq" id="WP_345497903.1">
    <property type="nucleotide sequence ID" value="NZ_BAABJM010000005.1"/>
</dbReference>
<evidence type="ECO:0000256" key="3">
    <source>
        <dbReference type="ARBA" id="ARBA00022723"/>
    </source>
</evidence>
<comment type="caution">
    <text evidence="9">The sequence shown here is derived from an EMBL/GenBank/DDBJ whole genome shotgun (WGS) entry which is preliminary data.</text>
</comment>
<evidence type="ECO:0000256" key="1">
    <source>
        <dbReference type="ARBA" id="ARBA00001936"/>
    </source>
</evidence>
<dbReference type="Proteomes" id="UP001500603">
    <property type="component" value="Unassembled WGS sequence"/>
</dbReference>
<keyword evidence="6" id="KW-0464">Manganese</keyword>
<dbReference type="InterPro" id="IPR000086">
    <property type="entry name" value="NUDIX_hydrolase_dom"/>
</dbReference>
<evidence type="ECO:0000256" key="7">
    <source>
        <dbReference type="SAM" id="MobiDB-lite"/>
    </source>
</evidence>
<evidence type="ECO:0000259" key="8">
    <source>
        <dbReference type="PROSITE" id="PS51462"/>
    </source>
</evidence>
<keyword evidence="4" id="KW-0378">Hydrolase</keyword>
<gene>
    <name evidence="9" type="ORF">GCM10023318_46760</name>
</gene>
<dbReference type="SUPFAM" id="SSF55811">
    <property type="entry name" value="Nudix"/>
    <property type="match status" value="1"/>
</dbReference>
<feature type="region of interest" description="Disordered" evidence="7">
    <location>
        <begin position="266"/>
        <end position="286"/>
    </location>
</feature>
<evidence type="ECO:0000256" key="5">
    <source>
        <dbReference type="ARBA" id="ARBA00022842"/>
    </source>
</evidence>
<protein>
    <submittedName>
        <fullName evidence="9">NUDIX domain-containing protein</fullName>
    </submittedName>
</protein>
<evidence type="ECO:0000256" key="4">
    <source>
        <dbReference type="ARBA" id="ARBA00022801"/>
    </source>
</evidence>
<dbReference type="PROSITE" id="PS51462">
    <property type="entry name" value="NUDIX"/>
    <property type="match status" value="1"/>
</dbReference>
<organism evidence="9 10">
    <name type="scientific">Nocardia callitridis</name>
    <dbReference type="NCBI Taxonomy" id="648753"/>
    <lineage>
        <taxon>Bacteria</taxon>
        <taxon>Bacillati</taxon>
        <taxon>Actinomycetota</taxon>
        <taxon>Actinomycetes</taxon>
        <taxon>Mycobacteriales</taxon>
        <taxon>Nocardiaceae</taxon>
        <taxon>Nocardia</taxon>
    </lineage>
</organism>
<sequence>MSETNAPVNSRAEAAPLRDASTVMLVRDGAAGPEVFLQRRVDAMAFAAGMTVFPGGGVDPSDATAEIAWAGPEPAWWARRFDTTEPQAQALVCAAVRETFEECGVLLAGPTADSVVSDTTEYRVARRELERRELSLAGFLADRGLVLRADLLRPWANWITPVIEPRRYDTRFFVAVLPDGQLADGATSEAREVHWRTPAQALDAWRGGADVLLPPTWAQLVALGEFASTAEIFAADREIDPIMPVLADLDGKQLLQFPDNRRYFADHPESSRLRGSAPATDSSGRR</sequence>
<dbReference type="EMBL" id="BAABJM010000005">
    <property type="protein sequence ID" value="GAA5062772.1"/>
    <property type="molecule type" value="Genomic_DNA"/>
</dbReference>
<dbReference type="CDD" id="cd18870">
    <property type="entry name" value="NUDIX_AcylCoAdiphos_Nudt19"/>
    <property type="match status" value="1"/>
</dbReference>
<feature type="domain" description="Nudix hydrolase" evidence="8">
    <location>
        <begin position="16"/>
        <end position="226"/>
    </location>
</feature>
<comment type="cofactor">
    <cofactor evidence="2">
        <name>Mg(2+)</name>
        <dbReference type="ChEBI" id="CHEBI:18420"/>
    </cofactor>
</comment>
<evidence type="ECO:0000313" key="10">
    <source>
        <dbReference type="Proteomes" id="UP001500603"/>
    </source>
</evidence>
<name>A0ABP9KST4_9NOCA</name>
<evidence type="ECO:0000256" key="2">
    <source>
        <dbReference type="ARBA" id="ARBA00001946"/>
    </source>
</evidence>
<evidence type="ECO:0000256" key="6">
    <source>
        <dbReference type="ARBA" id="ARBA00023211"/>
    </source>
</evidence>
<proteinExistence type="predicted"/>
<reference evidence="10" key="1">
    <citation type="journal article" date="2019" name="Int. J. Syst. Evol. Microbiol.">
        <title>The Global Catalogue of Microorganisms (GCM) 10K type strain sequencing project: providing services to taxonomists for standard genome sequencing and annotation.</title>
        <authorList>
            <consortium name="The Broad Institute Genomics Platform"/>
            <consortium name="The Broad Institute Genome Sequencing Center for Infectious Disease"/>
            <person name="Wu L."/>
            <person name="Ma J."/>
        </authorList>
    </citation>
    <scope>NUCLEOTIDE SEQUENCE [LARGE SCALE GENOMIC DNA]</scope>
    <source>
        <strain evidence="10">JCM 18298</strain>
    </source>
</reference>
<accession>A0ABP9KST4</accession>